<dbReference type="InterPro" id="IPR003593">
    <property type="entry name" value="AAA+_ATPase"/>
</dbReference>
<evidence type="ECO:0000256" key="9">
    <source>
        <dbReference type="ARBA" id="ARBA00024363"/>
    </source>
</evidence>
<reference evidence="14" key="2">
    <citation type="submission" date="2020-03" db="EMBL/GenBank/DDBJ databases">
        <authorList>
            <person name="Fu F.-F."/>
            <person name="Chen J."/>
        </authorList>
    </citation>
    <scope>NUCLEOTIDE SEQUENCE</scope>
    <source>
        <strain evidence="14">Lc1</strain>
    </source>
</reference>
<evidence type="ECO:0000256" key="6">
    <source>
        <dbReference type="ARBA" id="ARBA00022946"/>
    </source>
</evidence>
<sequence length="845" mass="94457">MAGMQLGLQVAFYLYPCGLFVALLGAQSVQFWRERRGGPRRDAPDEKAVALRKFYNRLIWFFQLILSAVLFASTIVAVREAFGGHYEGPAKVDFPFAAYIASYVAVLLYFLAGLLPDPEGPWVPTACHAYAWIVAILFEAVIAALFFSEHPYLRVSKPLLDSLSSLGFARIAILLFMSIALAFREYRLRPSTPRSTPEERQSLLQNGNGSANYGGAHPHGPPAGPRQQVQGTGWLDYFAGFKVLFPYLWPKDSPLYQAIVVFCLVILILQRTVNVFAPVLLGSLVDELGHGGIPYREIILYVVFRALQGNQGILGALRSVLWIPVSQSLFRRLSCAAFEHVLGLSLEFHLNKKIGEVTSALSRGAAMNTFLENFCFQVFPMVFDIFVAGVFFFVKYDAFYTIIVFFIMWSYIFLTIYVAKYRGKQRRDMATKMREMEAIKTDAIMAYETVQHNNAVVPETQRFKEHVVVYQRAERLVQWSLNGLNLTQSSIFSLGTALLVAVSAYKISIGEQTVGEFVSLINYFVQLQGPLNFFGTYYTMLQNNLIEAERMLDLFKETSGIVEKPDAIALPSPKGEVAFNNVKFSYQTKKGDPALDGVSFTVAPGTKTAIVGESGSGKSTSLKLLFRFYDVQEGAVTVDGHDIKDLKLDSLRRHIGVVPQDTVLFNATIMYNLLYANPKASEADVFEACKAANIHERILNFPDGYETKVGERGLKLSGGERQRERIPHPQIAIARAILKDARILLLDEATASLDSHTERQIQDALERVTAGRTTITIAHRLSTITTSDQIVVLHKGKIVERGTHSELLSLQGRYHAMWEKQTTIEKKAQEKTEKEGESSETASQE</sequence>
<keyword evidence="4" id="KW-0547">Nucleotide-binding</keyword>
<feature type="transmembrane region" description="Helical" evidence="11">
    <location>
        <begin position="370"/>
        <end position="393"/>
    </location>
</feature>
<dbReference type="CDD" id="cd03253">
    <property type="entry name" value="ABCC_ATM1_transporter"/>
    <property type="match status" value="1"/>
</dbReference>
<dbReference type="PROSITE" id="PS50929">
    <property type="entry name" value="ABC_TM1F"/>
    <property type="match status" value="1"/>
</dbReference>
<feature type="transmembrane region" description="Helical" evidence="11">
    <location>
        <begin position="96"/>
        <end position="115"/>
    </location>
</feature>
<proteinExistence type="inferred from homology"/>
<dbReference type="GO" id="GO:0005524">
    <property type="term" value="F:ATP binding"/>
    <property type="evidence" value="ECO:0007669"/>
    <property type="project" value="UniProtKB-KW"/>
</dbReference>
<protein>
    <submittedName>
        <fullName evidence="14">ABC transporter aclQ</fullName>
    </submittedName>
</protein>
<evidence type="ECO:0000259" key="13">
    <source>
        <dbReference type="PROSITE" id="PS50929"/>
    </source>
</evidence>
<accession>A0A8H4C6G8</accession>
<dbReference type="SUPFAM" id="SSF52540">
    <property type="entry name" value="P-loop containing nucleoside triphosphate hydrolases"/>
    <property type="match status" value="1"/>
</dbReference>
<evidence type="ECO:0000256" key="3">
    <source>
        <dbReference type="ARBA" id="ARBA00022692"/>
    </source>
</evidence>
<evidence type="ECO:0000256" key="10">
    <source>
        <dbReference type="SAM" id="MobiDB-lite"/>
    </source>
</evidence>
<name>A0A8H4C6G8_COLGL</name>
<evidence type="ECO:0000256" key="8">
    <source>
        <dbReference type="ARBA" id="ARBA00023136"/>
    </source>
</evidence>
<keyword evidence="2" id="KW-0813">Transport</keyword>
<evidence type="ECO:0000313" key="14">
    <source>
        <dbReference type="EMBL" id="KAF3798072.1"/>
    </source>
</evidence>
<keyword evidence="5" id="KW-0067">ATP-binding</keyword>
<feature type="compositionally biased region" description="Basic and acidic residues" evidence="10">
    <location>
        <begin position="822"/>
        <end position="837"/>
    </location>
</feature>
<dbReference type="CDD" id="cd18583">
    <property type="entry name" value="ABC_6TM_HMT1"/>
    <property type="match status" value="1"/>
</dbReference>
<dbReference type="InterPro" id="IPR011527">
    <property type="entry name" value="ABC1_TM_dom"/>
</dbReference>
<dbReference type="Gene3D" id="3.40.50.300">
    <property type="entry name" value="P-loop containing nucleotide triphosphate hydrolases"/>
    <property type="match status" value="1"/>
</dbReference>
<feature type="transmembrane region" description="Helical" evidence="11">
    <location>
        <begin position="54"/>
        <end position="76"/>
    </location>
</feature>
<keyword evidence="7 11" id="KW-1133">Transmembrane helix</keyword>
<dbReference type="EMBL" id="WVTB01000103">
    <property type="protein sequence ID" value="KAF3798072.1"/>
    <property type="molecule type" value="Genomic_DNA"/>
</dbReference>
<dbReference type="InterPro" id="IPR039421">
    <property type="entry name" value="Type_1_exporter"/>
</dbReference>
<dbReference type="PANTHER" id="PTHR24221:SF651">
    <property type="entry name" value="HEAVY METAL TOLERANCE PROTEIN"/>
    <property type="match status" value="1"/>
</dbReference>
<evidence type="ECO:0000259" key="12">
    <source>
        <dbReference type="PROSITE" id="PS50893"/>
    </source>
</evidence>
<dbReference type="InterPro" id="IPR027417">
    <property type="entry name" value="P-loop_NTPase"/>
</dbReference>
<dbReference type="GeneID" id="69011131"/>
<evidence type="ECO:0000256" key="2">
    <source>
        <dbReference type="ARBA" id="ARBA00022448"/>
    </source>
</evidence>
<dbReference type="AlphaFoldDB" id="A0A8H4C6G8"/>
<evidence type="ECO:0000256" key="4">
    <source>
        <dbReference type="ARBA" id="ARBA00022741"/>
    </source>
</evidence>
<dbReference type="SMART" id="SM00382">
    <property type="entry name" value="AAA"/>
    <property type="match status" value="1"/>
</dbReference>
<organism evidence="14 15">
    <name type="scientific">Colletotrichum gloeosporioides</name>
    <name type="common">Anthracnose fungus</name>
    <name type="synonym">Glomerella cingulata</name>
    <dbReference type="NCBI Taxonomy" id="474922"/>
    <lineage>
        <taxon>Eukaryota</taxon>
        <taxon>Fungi</taxon>
        <taxon>Dikarya</taxon>
        <taxon>Ascomycota</taxon>
        <taxon>Pezizomycotina</taxon>
        <taxon>Sordariomycetes</taxon>
        <taxon>Hypocreomycetidae</taxon>
        <taxon>Glomerellales</taxon>
        <taxon>Glomerellaceae</taxon>
        <taxon>Colletotrichum</taxon>
        <taxon>Colletotrichum gloeosporioides species complex</taxon>
    </lineage>
</organism>
<evidence type="ECO:0000256" key="5">
    <source>
        <dbReference type="ARBA" id="ARBA00022840"/>
    </source>
</evidence>
<evidence type="ECO:0000313" key="15">
    <source>
        <dbReference type="Proteomes" id="UP000613401"/>
    </source>
</evidence>
<dbReference type="PANTHER" id="PTHR24221">
    <property type="entry name" value="ATP-BINDING CASSETTE SUB-FAMILY B"/>
    <property type="match status" value="1"/>
</dbReference>
<keyword evidence="15" id="KW-1185">Reference proteome</keyword>
<evidence type="ECO:0000256" key="1">
    <source>
        <dbReference type="ARBA" id="ARBA00004141"/>
    </source>
</evidence>
<evidence type="ECO:0000256" key="11">
    <source>
        <dbReference type="SAM" id="Phobius"/>
    </source>
</evidence>
<dbReference type="SUPFAM" id="SSF90123">
    <property type="entry name" value="ABC transporter transmembrane region"/>
    <property type="match status" value="1"/>
</dbReference>
<dbReference type="FunFam" id="3.40.50.300:FF:000186">
    <property type="entry name" value="ATP-binding cassette sub-family B member 7, mitochondrial"/>
    <property type="match status" value="1"/>
</dbReference>
<dbReference type="Pfam" id="PF00005">
    <property type="entry name" value="ABC_tran"/>
    <property type="match status" value="1"/>
</dbReference>
<feature type="domain" description="ABC transporter" evidence="12">
    <location>
        <begin position="577"/>
        <end position="820"/>
    </location>
</feature>
<comment type="caution">
    <text evidence="14">The sequence shown here is derived from an EMBL/GenBank/DDBJ whole genome shotgun (WGS) entry which is preliminary data.</text>
</comment>
<dbReference type="RefSeq" id="XP_045257232.1">
    <property type="nucleotide sequence ID" value="XM_045404032.1"/>
</dbReference>
<keyword evidence="8 11" id="KW-0472">Membrane</keyword>
<dbReference type="PROSITE" id="PS50893">
    <property type="entry name" value="ABC_TRANSPORTER_2"/>
    <property type="match status" value="1"/>
</dbReference>
<dbReference type="GO" id="GO:0005774">
    <property type="term" value="C:vacuolar membrane"/>
    <property type="evidence" value="ECO:0007669"/>
    <property type="project" value="TreeGrafter"/>
</dbReference>
<feature type="transmembrane region" description="Helical" evidence="11">
    <location>
        <begin position="12"/>
        <end position="33"/>
    </location>
</feature>
<comment type="similarity">
    <text evidence="9">Belongs to the ABC transporter superfamily. ABCB family. Heavy Metal importer (TC 3.A.1.210) subfamily.</text>
</comment>
<feature type="transmembrane region" description="Helical" evidence="11">
    <location>
        <begin position="167"/>
        <end position="184"/>
    </location>
</feature>
<keyword evidence="6" id="KW-0809">Transit peptide</keyword>
<keyword evidence="3 11" id="KW-0812">Transmembrane</keyword>
<dbReference type="InterPro" id="IPR036640">
    <property type="entry name" value="ABC1_TM_sf"/>
</dbReference>
<feature type="transmembrane region" description="Helical" evidence="11">
    <location>
        <begin position="127"/>
        <end position="147"/>
    </location>
</feature>
<feature type="region of interest" description="Disordered" evidence="10">
    <location>
        <begin position="822"/>
        <end position="845"/>
    </location>
</feature>
<dbReference type="Pfam" id="PF00664">
    <property type="entry name" value="ABC_membrane"/>
    <property type="match status" value="1"/>
</dbReference>
<feature type="domain" description="ABC transmembrane type-1" evidence="13">
    <location>
        <begin position="261"/>
        <end position="543"/>
    </location>
</feature>
<dbReference type="GO" id="GO:0016887">
    <property type="term" value="F:ATP hydrolysis activity"/>
    <property type="evidence" value="ECO:0007669"/>
    <property type="project" value="InterPro"/>
</dbReference>
<gene>
    <name evidence="14" type="ORF">GCG54_00003975</name>
</gene>
<dbReference type="GO" id="GO:0000041">
    <property type="term" value="P:transition metal ion transport"/>
    <property type="evidence" value="ECO:0007669"/>
    <property type="project" value="UniProtKB-ARBA"/>
</dbReference>
<reference evidence="14" key="1">
    <citation type="journal article" date="2020" name="Phytopathology">
        <title>Genome sequence and comparative analysis of Colletotrichum gloeosporioides isolated from Liriodendron leaves.</title>
        <authorList>
            <person name="Fu F.F."/>
            <person name="Hao Z."/>
            <person name="Wang P."/>
            <person name="Lu Y."/>
            <person name="Xue L.J."/>
            <person name="Wei G."/>
            <person name="Tian Y."/>
            <person name="Baishi H."/>
            <person name="Xu H."/>
            <person name="Shi J."/>
            <person name="Cheng T."/>
            <person name="Wang G."/>
            <person name="Yi Y."/>
            <person name="Chen J."/>
        </authorList>
    </citation>
    <scope>NUCLEOTIDE SEQUENCE</scope>
    <source>
        <strain evidence="14">Lc1</strain>
    </source>
</reference>
<dbReference type="GO" id="GO:0140359">
    <property type="term" value="F:ABC-type transporter activity"/>
    <property type="evidence" value="ECO:0007669"/>
    <property type="project" value="InterPro"/>
</dbReference>
<feature type="transmembrane region" description="Helical" evidence="11">
    <location>
        <begin position="399"/>
        <end position="419"/>
    </location>
</feature>
<comment type="subcellular location">
    <subcellularLocation>
        <location evidence="1">Membrane</location>
        <topology evidence="1">Multi-pass membrane protein</topology>
    </subcellularLocation>
</comment>
<dbReference type="Proteomes" id="UP000613401">
    <property type="component" value="Unassembled WGS sequence"/>
</dbReference>
<dbReference type="InterPro" id="IPR003439">
    <property type="entry name" value="ABC_transporter-like_ATP-bd"/>
</dbReference>
<dbReference type="Gene3D" id="1.20.1560.10">
    <property type="entry name" value="ABC transporter type 1, transmembrane domain"/>
    <property type="match status" value="1"/>
</dbReference>
<evidence type="ECO:0000256" key="7">
    <source>
        <dbReference type="ARBA" id="ARBA00022989"/>
    </source>
</evidence>